<feature type="region of interest" description="Disordered" evidence="1">
    <location>
        <begin position="151"/>
        <end position="187"/>
    </location>
</feature>
<keyword evidence="4" id="KW-1185">Reference proteome</keyword>
<evidence type="ECO:0000256" key="1">
    <source>
        <dbReference type="SAM" id="MobiDB-lite"/>
    </source>
</evidence>
<dbReference type="InterPro" id="IPR021104">
    <property type="entry name" value="KfrA_DNA-bd_N"/>
</dbReference>
<evidence type="ECO:0000259" key="2">
    <source>
        <dbReference type="Pfam" id="PF11740"/>
    </source>
</evidence>
<proteinExistence type="predicted"/>
<dbReference type="AlphaFoldDB" id="A0A931G6I3"/>
<dbReference type="RefSeq" id="WP_196398010.1">
    <property type="nucleotide sequence ID" value="NZ_JADNYM010000025.1"/>
</dbReference>
<sequence length="206" mass="22624">MTEQQTPEQRAAEAAEALAAGGTAVTARAVRERSGVRMTVAAEAARSWNEREAQTEAVPEPPAAVEARFIALWREAVTFSRGEFVEARTGWHATVEQARAERDAAVEDVERAETERDALAERLEDAGRLHASAYEALTAARDEARAETLAAREQGVAAETRSREVLAGQRSRADKAEARAEAVAGERDRLLAERDELRDMNRKQED</sequence>
<keyword evidence="3" id="KW-0238">DNA-binding</keyword>
<dbReference type="GO" id="GO:0003677">
    <property type="term" value="F:DNA binding"/>
    <property type="evidence" value="ECO:0007669"/>
    <property type="project" value="UniProtKB-KW"/>
</dbReference>
<evidence type="ECO:0000313" key="3">
    <source>
        <dbReference type="EMBL" id="MBG0741073.1"/>
    </source>
</evidence>
<dbReference type="Proteomes" id="UP000655366">
    <property type="component" value="Unassembled WGS sequence"/>
</dbReference>
<protein>
    <submittedName>
        <fullName evidence="3">DNA-binding protein</fullName>
    </submittedName>
</protein>
<reference evidence="3 4" key="1">
    <citation type="submission" date="2020-11" db="EMBL/GenBank/DDBJ databases">
        <title>Arthrobacter antarcticus sp. nov., isolated from Antarctic Soil.</title>
        <authorList>
            <person name="Li J."/>
        </authorList>
    </citation>
    <scope>NUCLEOTIDE SEQUENCE [LARGE SCALE GENOMIC DNA]</scope>
    <source>
        <strain evidence="3 4">Z1-20</strain>
    </source>
</reference>
<name>A0A931G6I3_9MICC</name>
<feature type="compositionally biased region" description="Low complexity" evidence="1">
    <location>
        <begin position="12"/>
        <end position="24"/>
    </location>
</feature>
<dbReference type="EMBL" id="JADNYM010000025">
    <property type="protein sequence ID" value="MBG0741073.1"/>
    <property type="molecule type" value="Genomic_DNA"/>
</dbReference>
<comment type="caution">
    <text evidence="3">The sequence shown here is derived from an EMBL/GenBank/DDBJ whole genome shotgun (WGS) entry which is preliminary data.</text>
</comment>
<feature type="domain" description="KfrA N-terminal DNA-binding" evidence="2">
    <location>
        <begin position="10"/>
        <end position="115"/>
    </location>
</feature>
<accession>A0A931G6I3</accession>
<evidence type="ECO:0000313" key="4">
    <source>
        <dbReference type="Proteomes" id="UP000655366"/>
    </source>
</evidence>
<organism evidence="3 4">
    <name type="scientific">Arthrobacter terrae</name>
    <dbReference type="NCBI Taxonomy" id="2935737"/>
    <lineage>
        <taxon>Bacteria</taxon>
        <taxon>Bacillati</taxon>
        <taxon>Actinomycetota</taxon>
        <taxon>Actinomycetes</taxon>
        <taxon>Micrococcales</taxon>
        <taxon>Micrococcaceae</taxon>
        <taxon>Arthrobacter</taxon>
    </lineage>
</organism>
<feature type="region of interest" description="Disordered" evidence="1">
    <location>
        <begin position="1"/>
        <end position="24"/>
    </location>
</feature>
<dbReference type="Pfam" id="PF11740">
    <property type="entry name" value="KfrA_N"/>
    <property type="match status" value="1"/>
</dbReference>
<feature type="compositionally biased region" description="Basic and acidic residues" evidence="1">
    <location>
        <begin position="171"/>
        <end position="187"/>
    </location>
</feature>
<gene>
    <name evidence="3" type="ORF">IV500_17000</name>
</gene>